<feature type="transmembrane region" description="Helical" evidence="1">
    <location>
        <begin position="58"/>
        <end position="84"/>
    </location>
</feature>
<dbReference type="RefSeq" id="WP_152826167.1">
    <property type="nucleotide sequence ID" value="NZ_WHUT02000005.1"/>
</dbReference>
<keyword evidence="1" id="KW-0812">Transmembrane</keyword>
<keyword evidence="1" id="KW-0472">Membrane</keyword>
<evidence type="ECO:0000256" key="1">
    <source>
        <dbReference type="SAM" id="Phobius"/>
    </source>
</evidence>
<name>A0A8X8KP68_9RHOB</name>
<keyword evidence="1" id="KW-1133">Transmembrane helix</keyword>
<evidence type="ECO:0000313" key="3">
    <source>
        <dbReference type="Proteomes" id="UP000484076"/>
    </source>
</evidence>
<evidence type="ECO:0000313" key="2">
    <source>
        <dbReference type="EMBL" id="NUB44805.1"/>
    </source>
</evidence>
<keyword evidence="3" id="KW-1185">Reference proteome</keyword>
<sequence length="311" mass="33971">MKSKLRLLMGATALLYLGPLLAGLGGFGWAVVPVFTLIFVLWLIVLRPHQWPRRPADWTVQVAVVAVTQALVQVLLVAVCFGIGRGIGGVLGFLPPFPMMLPIAVSFLSIPLSRLVWDPWKAAELDQFLDDAIRQISNPADRPRNPEWLDAATARILALPPDTSDAEAEAAINALKEMDYPVMDALIAALDNGGPAAHAGRRGLILWSTDPARVLAQRGRELPEDAFSVTWLDPALTWLFLRRAHPLIVAHPELWADFPDYKELHFAMDDKNDPALNAALRAMADAIVQATPEHLRDDDSNSMTVGGHTGA</sequence>
<proteinExistence type="predicted"/>
<organism evidence="2 3">
    <name type="scientific">Fertoeibacter niger</name>
    <dbReference type="NCBI Taxonomy" id="2656921"/>
    <lineage>
        <taxon>Bacteria</taxon>
        <taxon>Pseudomonadati</taxon>
        <taxon>Pseudomonadota</taxon>
        <taxon>Alphaproteobacteria</taxon>
        <taxon>Rhodobacterales</taxon>
        <taxon>Paracoccaceae</taxon>
        <taxon>Fertoeibacter</taxon>
    </lineage>
</organism>
<comment type="caution">
    <text evidence="2">The sequence shown here is derived from an EMBL/GenBank/DDBJ whole genome shotgun (WGS) entry which is preliminary data.</text>
</comment>
<gene>
    <name evidence="2" type="ORF">GEU84_010455</name>
</gene>
<feature type="transmembrane region" description="Helical" evidence="1">
    <location>
        <begin position="20"/>
        <end position="46"/>
    </location>
</feature>
<protein>
    <submittedName>
        <fullName evidence="2">Uncharacterized protein</fullName>
    </submittedName>
</protein>
<feature type="transmembrane region" description="Helical" evidence="1">
    <location>
        <begin position="96"/>
        <end position="117"/>
    </location>
</feature>
<accession>A0A8X8KP68</accession>
<dbReference type="EMBL" id="WHUT02000005">
    <property type="protein sequence ID" value="NUB44805.1"/>
    <property type="molecule type" value="Genomic_DNA"/>
</dbReference>
<dbReference type="Proteomes" id="UP000484076">
    <property type="component" value="Unassembled WGS sequence"/>
</dbReference>
<reference evidence="2" key="1">
    <citation type="submission" date="2020-05" db="EMBL/GenBank/DDBJ databases">
        <title>Fertoebacter nigrum gen. nov., sp. nov., a new member of the family Rhodobacteraceae.</title>
        <authorList>
            <person name="Szuroczki S."/>
            <person name="Abbaszade G."/>
            <person name="Buni D."/>
            <person name="Schumann P."/>
            <person name="Toth E."/>
        </authorList>
    </citation>
    <scope>NUCLEOTIDE SEQUENCE</scope>
    <source>
        <strain evidence="2">RG-N-1a</strain>
    </source>
</reference>
<dbReference type="AlphaFoldDB" id="A0A8X8KP68"/>